<keyword evidence="4" id="KW-1185">Reference proteome</keyword>
<dbReference type="OrthoDB" id="3364649at2759"/>
<dbReference type="GO" id="GO:0005524">
    <property type="term" value="F:ATP binding"/>
    <property type="evidence" value="ECO:0007669"/>
    <property type="project" value="InterPro"/>
</dbReference>
<dbReference type="RefSeq" id="XP_001879599.1">
    <property type="nucleotide sequence ID" value="XM_001879564.1"/>
</dbReference>
<dbReference type="SUPFAM" id="SSF56112">
    <property type="entry name" value="Protein kinase-like (PK-like)"/>
    <property type="match status" value="1"/>
</dbReference>
<feature type="region of interest" description="Disordered" evidence="1">
    <location>
        <begin position="1876"/>
        <end position="1905"/>
    </location>
</feature>
<feature type="compositionally biased region" description="Basic and acidic residues" evidence="1">
    <location>
        <begin position="2192"/>
        <end position="2214"/>
    </location>
</feature>
<feature type="region of interest" description="Disordered" evidence="1">
    <location>
        <begin position="1725"/>
        <end position="1761"/>
    </location>
</feature>
<dbReference type="PANTHER" id="PTHR14778:SF2">
    <property type="entry name" value="KINETOCHORE-ASSOCIATED PROTEIN DSN1 HOMOLOG"/>
    <property type="match status" value="1"/>
</dbReference>
<dbReference type="InParanoid" id="B0D6M6"/>
<feature type="compositionally biased region" description="Low complexity" evidence="1">
    <location>
        <begin position="1876"/>
        <end position="1892"/>
    </location>
</feature>
<feature type="compositionally biased region" description="Basic and acidic residues" evidence="1">
    <location>
        <begin position="2230"/>
        <end position="2256"/>
    </location>
</feature>
<accession>B0D6M6</accession>
<reference evidence="3 4" key="1">
    <citation type="journal article" date="2008" name="Nature">
        <title>The genome of Laccaria bicolor provides insights into mycorrhizal symbiosis.</title>
        <authorList>
            <person name="Martin F."/>
            <person name="Aerts A."/>
            <person name="Ahren D."/>
            <person name="Brun A."/>
            <person name="Danchin E.G.J."/>
            <person name="Duchaussoy F."/>
            <person name="Gibon J."/>
            <person name="Kohler A."/>
            <person name="Lindquist E."/>
            <person name="Pereda V."/>
            <person name="Salamov A."/>
            <person name="Shapiro H.J."/>
            <person name="Wuyts J."/>
            <person name="Blaudez D."/>
            <person name="Buee M."/>
            <person name="Brokstein P."/>
            <person name="Canbaeck B."/>
            <person name="Cohen D."/>
            <person name="Courty P.E."/>
            <person name="Coutinho P.M."/>
            <person name="Delaruelle C."/>
            <person name="Detter J.C."/>
            <person name="Deveau A."/>
            <person name="DiFazio S."/>
            <person name="Duplessis S."/>
            <person name="Fraissinet-Tachet L."/>
            <person name="Lucic E."/>
            <person name="Frey-Klett P."/>
            <person name="Fourrey C."/>
            <person name="Feussner I."/>
            <person name="Gay G."/>
            <person name="Grimwood J."/>
            <person name="Hoegger P.J."/>
            <person name="Jain P."/>
            <person name="Kilaru S."/>
            <person name="Labbe J."/>
            <person name="Lin Y.C."/>
            <person name="Legue V."/>
            <person name="Le Tacon F."/>
            <person name="Marmeisse R."/>
            <person name="Melayah D."/>
            <person name="Montanini B."/>
            <person name="Muratet M."/>
            <person name="Nehls U."/>
            <person name="Niculita-Hirzel H."/>
            <person name="Oudot-Le Secq M.P."/>
            <person name="Peter M."/>
            <person name="Quesneville H."/>
            <person name="Rajashekar B."/>
            <person name="Reich M."/>
            <person name="Rouhier N."/>
            <person name="Schmutz J."/>
            <person name="Yin T."/>
            <person name="Chalot M."/>
            <person name="Henrissat B."/>
            <person name="Kuees U."/>
            <person name="Lucas S."/>
            <person name="Van de Peer Y."/>
            <person name="Podila G.K."/>
            <person name="Polle A."/>
            <person name="Pukkila P.J."/>
            <person name="Richardson P.M."/>
            <person name="Rouze P."/>
            <person name="Sanders I.R."/>
            <person name="Stajich J.E."/>
            <person name="Tunlid A."/>
            <person name="Tuskan G."/>
            <person name="Grigoriev I.V."/>
        </authorList>
    </citation>
    <scope>NUCLEOTIDE SEQUENCE [LARGE SCALE GENOMIC DNA]</scope>
    <source>
        <strain evidence="4">S238N-H82 / ATCC MYA-4686</strain>
    </source>
</reference>
<proteinExistence type="predicted"/>
<feature type="region of interest" description="Disordered" evidence="1">
    <location>
        <begin position="1651"/>
        <end position="1713"/>
    </location>
</feature>
<dbReference type="Pfam" id="PF08202">
    <property type="entry name" value="MIS13"/>
    <property type="match status" value="1"/>
</dbReference>
<dbReference type="GO" id="GO:0004672">
    <property type="term" value="F:protein kinase activity"/>
    <property type="evidence" value="ECO:0007669"/>
    <property type="project" value="InterPro"/>
</dbReference>
<dbReference type="PANTHER" id="PTHR14778">
    <property type="entry name" value="KINETOCHORE-ASSOCIATED PROTEIN DSN1 HOMOLOG"/>
    <property type="match status" value="1"/>
</dbReference>
<feature type="region of interest" description="Disordered" evidence="1">
    <location>
        <begin position="1793"/>
        <end position="1824"/>
    </location>
</feature>
<dbReference type="InterPro" id="IPR008266">
    <property type="entry name" value="Tyr_kinase_AS"/>
</dbReference>
<feature type="region of interest" description="Disordered" evidence="1">
    <location>
        <begin position="333"/>
        <end position="355"/>
    </location>
</feature>
<dbReference type="InterPro" id="IPR013218">
    <property type="entry name" value="Dsn1/Mis13"/>
</dbReference>
<dbReference type="GO" id="GO:0051301">
    <property type="term" value="P:cell division"/>
    <property type="evidence" value="ECO:0007669"/>
    <property type="project" value="InterPro"/>
</dbReference>
<protein>
    <submittedName>
        <fullName evidence="3">Predicted protein</fullName>
    </submittedName>
</protein>
<dbReference type="Proteomes" id="UP000001194">
    <property type="component" value="Unassembled WGS sequence"/>
</dbReference>
<dbReference type="HOGENOM" id="CLU_230587_0_0_1"/>
<feature type="compositionally biased region" description="Polar residues" evidence="1">
    <location>
        <begin position="2065"/>
        <end position="2074"/>
    </location>
</feature>
<evidence type="ECO:0000259" key="2">
    <source>
        <dbReference type="PROSITE" id="PS50011"/>
    </source>
</evidence>
<dbReference type="GO" id="GO:0007059">
    <property type="term" value="P:chromosome segregation"/>
    <property type="evidence" value="ECO:0007669"/>
    <property type="project" value="InterPro"/>
</dbReference>
<feature type="region of interest" description="Disordered" evidence="1">
    <location>
        <begin position="2192"/>
        <end position="2256"/>
    </location>
</feature>
<feature type="compositionally biased region" description="Polar residues" evidence="1">
    <location>
        <begin position="1652"/>
        <end position="1667"/>
    </location>
</feature>
<dbReference type="Gene3D" id="1.10.510.10">
    <property type="entry name" value="Transferase(Phosphotransferase) domain 1"/>
    <property type="match status" value="1"/>
</dbReference>
<dbReference type="EMBL" id="DS547098">
    <property type="protein sequence ID" value="EDR10214.1"/>
    <property type="molecule type" value="Genomic_DNA"/>
</dbReference>
<dbReference type="GeneID" id="6075027"/>
<name>B0D6M6_LACBS</name>
<feature type="region of interest" description="Disordered" evidence="1">
    <location>
        <begin position="1996"/>
        <end position="2031"/>
    </location>
</feature>
<feature type="compositionally biased region" description="Pro residues" evidence="1">
    <location>
        <begin position="1893"/>
        <end position="1902"/>
    </location>
</feature>
<feature type="region of interest" description="Disordered" evidence="1">
    <location>
        <begin position="2060"/>
        <end position="2081"/>
    </location>
</feature>
<feature type="compositionally biased region" description="Polar residues" evidence="1">
    <location>
        <begin position="1996"/>
        <end position="2011"/>
    </location>
</feature>
<dbReference type="STRING" id="486041.B0D6M6"/>
<dbReference type="InterPro" id="IPR011009">
    <property type="entry name" value="Kinase-like_dom_sf"/>
</dbReference>
<dbReference type="KEGG" id="lbc:LACBIDRAFT_325908"/>
<evidence type="ECO:0000256" key="1">
    <source>
        <dbReference type="SAM" id="MobiDB-lite"/>
    </source>
</evidence>
<evidence type="ECO:0000313" key="3">
    <source>
        <dbReference type="EMBL" id="EDR10214.1"/>
    </source>
</evidence>
<feature type="domain" description="Protein kinase" evidence="2">
    <location>
        <begin position="1251"/>
        <end position="1584"/>
    </location>
</feature>
<dbReference type="SMART" id="SM00220">
    <property type="entry name" value="S_TKc"/>
    <property type="match status" value="1"/>
</dbReference>
<evidence type="ECO:0000313" key="4">
    <source>
        <dbReference type="Proteomes" id="UP000001194"/>
    </source>
</evidence>
<gene>
    <name evidence="3" type="ORF">LACBIDRAFT_325908</name>
</gene>
<dbReference type="Pfam" id="PF06293">
    <property type="entry name" value="Kdo"/>
    <property type="match status" value="1"/>
</dbReference>
<organism evidence="4">
    <name type="scientific">Laccaria bicolor (strain S238N-H82 / ATCC MYA-4686)</name>
    <name type="common">Bicoloured deceiver</name>
    <name type="synonym">Laccaria laccata var. bicolor</name>
    <dbReference type="NCBI Taxonomy" id="486041"/>
    <lineage>
        <taxon>Eukaryota</taxon>
        <taxon>Fungi</taxon>
        <taxon>Dikarya</taxon>
        <taxon>Basidiomycota</taxon>
        <taxon>Agaricomycotina</taxon>
        <taxon>Agaricomycetes</taxon>
        <taxon>Agaricomycetidae</taxon>
        <taxon>Agaricales</taxon>
        <taxon>Agaricineae</taxon>
        <taxon>Hydnangiaceae</taxon>
        <taxon>Laccaria</taxon>
    </lineage>
</organism>
<dbReference type="InterPro" id="IPR000719">
    <property type="entry name" value="Prot_kinase_dom"/>
</dbReference>
<feature type="compositionally biased region" description="Basic residues" evidence="1">
    <location>
        <begin position="1809"/>
        <end position="1824"/>
    </location>
</feature>
<dbReference type="GO" id="GO:0000444">
    <property type="term" value="C:MIS12/MIND type complex"/>
    <property type="evidence" value="ECO:0007669"/>
    <property type="project" value="InterPro"/>
</dbReference>
<dbReference type="PROSITE" id="PS50011">
    <property type="entry name" value="PROTEIN_KINASE_DOM"/>
    <property type="match status" value="1"/>
</dbReference>
<sequence>MASRRTSVRGKHGSSVTALAAATQLKADLDNLPSASVPLSQRVSKRLLAIPKTSPGMVTFTHFTLVLAHAFVAVLKSTLDTPASASSLSTPITPRYPRRTRVTSTTVPTPPSSVPYFFTWNPTSLVDEANVKGSVSSRRPRFYDMHLHEDLTLKKVVLVPDMASQIAKVADTSLKKHYDVFLRGAAAQPTKMTLSSVKIRHTQSESEVRSFYQDDIAPACRKMASMLGLGISNETVFGWSTDRPEQKRAMADGFLSLKAGSTTLCKDLRAHIDLILYWKLDILVLWEFKSLAAGCRGVMMAIRQLATNNSFVWTACTPSCHCNSKKFHPHDNPRFVRTGRKTGPDARSPPWTFISPREKKRSFDDMWEDDLPDGDPTEEEYPVPDSVKETNITKAHDILQQGWAEAVQSDATFFVINAGQYEYLCLRYREEQTLYVSDPIKICESVPAYGKLHTGLYIAAFEDALDRAEQLRQIQDSPSLVFDRLYSRKYPYDRVQYNHVFQLDIASHEEEIVDQAKDQELLFKISQTLEQNLEIRIQSNVQDVLDQAYQIQIQRFRRLNSEGVPFDGPDGPHTFLLRLQSLTDRVFDCTAVTPDKSFRKEFVLKVAERKSDQVKLRDEYMRYLWLKEEGFTNAVEMFGLFGCEVDGMLKLGLLLSYGGVSLFHSASVITKIKLWVLKELCQCPAHPFNSARLQPQAEKILKDLKRHGIMHHGLLLQHFLVSSADRLSLISWAHADHHFGSFEEGVSMDEDDSLERLDLTEAETDTMTDLMKQRRAKRRDELENEVMTRKSSFYATPMASASPEPTDEEEINLTYNANPAVLQQSEEYQPIPPLSAVTFHDKHLDSSLVLKHVEALPSLVAGLSDLATDLARNIADNNISLPKGHSFLGATWEPEMQDAVCVAKHYLSYVSKSCSFLGSTLAFHPTCTEWFTIMCWKKPSATTEIAFAVDGFSLSICRTEVEPYKLDFSLPLEQFLEDETKQEFLELLTEFPHLITGQMFAVTEEAKQLLTRLLECPLPKFPWITSRTEGSAYSHLTGAKIGGPDSAKLPWLDQKKTQPLACGTEKTRLFKTSRRIIVPSRIGTKRGRRHDDRPIPDQYLQHAWAQSVLQDTTFILFHCGKYDRIGIRHRATQTLYLSDLVDVNTCKDPAYGKLQVGLYVAALHERNGVYRKMRRLQREAPKDDGVPASDFMREIGHRDVALVRLVYGIYNSPVPASFLRCGPSLIHGKGPATAKETKRKAAYSETEYISITLGDEISWGAICVVHHATLSLRMSDGGAFTRQTVAKLAFSKENQECLRHEFSVYAHLSTHKGVKGLLPIYGLFQDMEGGPLMLVLGYGGSSLFSREKERTGKYSDQVNVSESERQAFTDAIRSIHDAGVRHRDIRPHNMLVNGQDVYFIDFDRAQMVATRKGRENEMIRLNRLFEDPLTNPAHLNTEITSLAGRAVVPLWAPLSLFDTFPDCSVFVSHPQSAIDTSMTGWTLRQILASTNSNHHDDDISFKFFIQIYEFVRVEATLGSVVGNEFPFESRHKDQAICQHGVSMRLGCERSRGPAGFVEEVVVPYPDVLWRTSCPKHKSNVHKDMPRVKTGGVLDPEYRLVCQWHSTLSESVLVCLELGILLNKTGPSTKRKLMNAEETPGGLLIVRAPESMPHSQNTAHTKPSSRVASQPPPSYPSSTLGAGPSKPPSKKFRAGSQPPLAARSSTLPTLHDDPQLEQDVRAMEDEADHLRRNSRAHTTIDPAFNPAFQFPPRAESSTTKGKSRIVDTSILIPERETPKIERNKQLREGAMAAIANGRSSRPLEQNGKGQGHHRRKSSVSGRGKRISTSFETTGVIVQPHNSVADTSFYKHIDCDLPEVERIRTLLIWCSLRAAGISGSNGTSSSKSKPRPSSTQPPPPPLPPLSDKAAQLLKTAQEGYIRMLAEKRIDLSLFPQQAAKDSTTEVLRDNEQNVRNRLCEVIYSENIQKAQAEDEAWKKVSYDYEAYTKKLQTSLDKRNAANTATTGEPSTPSAKAKGKRRATTDTEISALPREHELSSEFQWSSSLARSVLGLRDQDLGDDRIACPSSSRRPGTQTREELESELDRRLPLLQFKVDQLYTWANAAKRTVDIGEMSLNERFEVLNANLDAKLHPRVLSSRSGSGQGSGANVLGSYVRPSSSAVPGGTVAPLELLRALGRVDKERPLALVGDEARRAAREVQRREESGIGAVGDRRLTVTVIPATPRKPPGTPRRDKERERGGTPGRERSRSRTPGRER</sequence>
<dbReference type="PROSITE" id="PS00109">
    <property type="entry name" value="PROTEIN_KINASE_TYR"/>
    <property type="match status" value="1"/>
</dbReference>